<evidence type="ECO:0000256" key="8">
    <source>
        <dbReference type="ARBA" id="ARBA00022919"/>
    </source>
</evidence>
<dbReference type="AlphaFoldDB" id="A0A7R9V280"/>
<keyword evidence="11" id="KW-0812">Transmembrane</keyword>
<evidence type="ECO:0000256" key="3">
    <source>
        <dbReference type="ARBA" id="ARBA00004991"/>
    </source>
</evidence>
<evidence type="ECO:0000256" key="11">
    <source>
        <dbReference type="SAM" id="Phobius"/>
    </source>
</evidence>
<dbReference type="InterPro" id="IPR015424">
    <property type="entry name" value="PyrdxlP-dep_Trfase"/>
</dbReference>
<comment type="catalytic activity">
    <reaction evidence="9">
        <text>L-serine + hexadecanoyl-CoA + H(+) = 3-oxosphinganine + CO2 + CoA</text>
        <dbReference type="Rhea" id="RHEA:14761"/>
        <dbReference type="ChEBI" id="CHEBI:15378"/>
        <dbReference type="ChEBI" id="CHEBI:16526"/>
        <dbReference type="ChEBI" id="CHEBI:33384"/>
        <dbReference type="ChEBI" id="CHEBI:57287"/>
        <dbReference type="ChEBI" id="CHEBI:57379"/>
        <dbReference type="ChEBI" id="CHEBI:58299"/>
        <dbReference type="EC" id="2.3.1.50"/>
    </reaction>
</comment>
<sequence>MSSGRNEENIATPFVTGILSLLMLTWVYVMGKLRDLLPSVRVYTRKGYAPVRDNEEDFYMRRIYGRIQDCWNRPINNAPGAWVDVMERDNKFFQSGFPQARARGMNFTGSSKRCLNLGSYNYLGFAAADEYCTPRVQETLTRLGVVSACASRTDGGTTDVHVELEREVAQFLGKEDAIVVGMGYATNSAVIPVFAQKGTLIVSDQLNHASIVVGARGSGAKVKVFRHNDASHLDSVLRCAIVDGQPRSHRPWKKIIVIVEGVYSMEGETCNLRDIVAVCKKYRAYIYLDEAHSIGALGRTGRGCAEQWGVPTSDIDIMMGTFTKSFGSCGGYIAGSREMVGYLRRHCPAHLYATAISPGAAQQILSALKLINGIDGTTRGHDKICQLHDNANYFRMKLLEKGFHVLGDWDSPVMPIMMYHSGKLPAFSRMCLDKHLAVVIVGFPATSVLLVRTRVCISAAHSKEDLDFALEVIDHVGTQCLMKYRDEAGGREQVHSLLQSALHTNPDATLPYTSIKVADALKKGMDYVDKVLESSTDIKHAAVAVANDMINGKGMEPAGKAVEMNGKGKVLELNAHGMGGLNGNGVHHVNGNGMTRPMTRSAKKALKAF</sequence>
<evidence type="ECO:0000256" key="4">
    <source>
        <dbReference type="ARBA" id="ARBA00008392"/>
    </source>
</evidence>
<dbReference type="CDD" id="cd06454">
    <property type="entry name" value="KBL_like"/>
    <property type="match status" value="1"/>
</dbReference>
<evidence type="ECO:0000256" key="7">
    <source>
        <dbReference type="ARBA" id="ARBA00022898"/>
    </source>
</evidence>
<dbReference type="Pfam" id="PF00155">
    <property type="entry name" value="Aminotran_1_2"/>
    <property type="match status" value="1"/>
</dbReference>
<dbReference type="GO" id="GO:0046512">
    <property type="term" value="P:sphingosine biosynthetic process"/>
    <property type="evidence" value="ECO:0007669"/>
    <property type="project" value="TreeGrafter"/>
</dbReference>
<comment type="pathway">
    <text evidence="3">Sphingolipid metabolism.</text>
</comment>
<evidence type="ECO:0000259" key="12">
    <source>
        <dbReference type="Pfam" id="PF00155"/>
    </source>
</evidence>
<dbReference type="PROSITE" id="PS00599">
    <property type="entry name" value="AA_TRANSFER_CLASS_2"/>
    <property type="match status" value="1"/>
</dbReference>
<keyword evidence="11" id="KW-1133">Transmembrane helix</keyword>
<evidence type="ECO:0000256" key="5">
    <source>
        <dbReference type="ARBA" id="ARBA00013220"/>
    </source>
</evidence>
<dbReference type="Gene3D" id="3.90.1150.10">
    <property type="entry name" value="Aspartate Aminotransferase, domain 1"/>
    <property type="match status" value="1"/>
</dbReference>
<dbReference type="PANTHER" id="PTHR13693:SF3">
    <property type="entry name" value="LD36009P"/>
    <property type="match status" value="1"/>
</dbReference>
<dbReference type="InterPro" id="IPR001917">
    <property type="entry name" value="Aminotrans_II_pyridoxalP_BS"/>
</dbReference>
<organism evidence="13">
    <name type="scientific">Chlamydomonas euryale</name>
    <dbReference type="NCBI Taxonomy" id="1486919"/>
    <lineage>
        <taxon>Eukaryota</taxon>
        <taxon>Viridiplantae</taxon>
        <taxon>Chlorophyta</taxon>
        <taxon>core chlorophytes</taxon>
        <taxon>Chlorophyceae</taxon>
        <taxon>CS clade</taxon>
        <taxon>Chlamydomonadales</taxon>
        <taxon>Chlamydomonadaceae</taxon>
        <taxon>Chlamydomonas</taxon>
    </lineage>
</organism>
<dbReference type="PANTHER" id="PTHR13693">
    <property type="entry name" value="CLASS II AMINOTRANSFERASE/8-AMINO-7-OXONONANOATE SYNTHASE"/>
    <property type="match status" value="1"/>
</dbReference>
<dbReference type="InterPro" id="IPR050087">
    <property type="entry name" value="AON_synthase_class-II"/>
</dbReference>
<dbReference type="EMBL" id="HBEC01004389">
    <property type="protein sequence ID" value="CAD8281970.1"/>
    <property type="molecule type" value="Transcribed_RNA"/>
</dbReference>
<dbReference type="UniPathway" id="UPA00222"/>
<dbReference type="GO" id="GO:0004758">
    <property type="term" value="F:serine C-palmitoyltransferase activity"/>
    <property type="evidence" value="ECO:0007669"/>
    <property type="project" value="UniProtKB-EC"/>
</dbReference>
<dbReference type="InterPro" id="IPR015421">
    <property type="entry name" value="PyrdxlP-dep_Trfase_major"/>
</dbReference>
<comment type="pathway">
    <text evidence="2">Lipid metabolism; sphingolipid metabolism.</text>
</comment>
<keyword evidence="7 10" id="KW-0663">Pyridoxal phosphate</keyword>
<gene>
    <name evidence="13" type="ORF">CEUR00632_LOCUS2005</name>
</gene>
<keyword evidence="6" id="KW-0808">Transferase</keyword>
<keyword evidence="8" id="KW-0746">Sphingolipid metabolism</keyword>
<evidence type="ECO:0000256" key="2">
    <source>
        <dbReference type="ARBA" id="ARBA00004760"/>
    </source>
</evidence>
<dbReference type="InterPro" id="IPR015422">
    <property type="entry name" value="PyrdxlP-dep_Trfase_small"/>
</dbReference>
<feature type="domain" description="Aminotransferase class I/classII large" evidence="12">
    <location>
        <begin position="113"/>
        <end position="473"/>
    </location>
</feature>
<evidence type="ECO:0000256" key="6">
    <source>
        <dbReference type="ARBA" id="ARBA00022679"/>
    </source>
</evidence>
<evidence type="ECO:0000256" key="9">
    <source>
        <dbReference type="ARBA" id="ARBA00048528"/>
    </source>
</evidence>
<evidence type="ECO:0000256" key="10">
    <source>
        <dbReference type="RuleBase" id="RU003693"/>
    </source>
</evidence>
<dbReference type="EC" id="2.3.1.50" evidence="5"/>
<proteinExistence type="inferred from homology"/>
<comment type="cofactor">
    <cofactor evidence="1 10">
        <name>pyridoxal 5'-phosphate</name>
        <dbReference type="ChEBI" id="CHEBI:597326"/>
    </cofactor>
</comment>
<dbReference type="GO" id="GO:0016020">
    <property type="term" value="C:membrane"/>
    <property type="evidence" value="ECO:0007669"/>
    <property type="project" value="GOC"/>
</dbReference>
<name>A0A7R9V280_9CHLO</name>
<accession>A0A7R9V280</accession>
<dbReference type="GO" id="GO:0017059">
    <property type="term" value="C:serine palmitoyltransferase complex"/>
    <property type="evidence" value="ECO:0007669"/>
    <property type="project" value="TreeGrafter"/>
</dbReference>
<reference evidence="13" key="1">
    <citation type="submission" date="2021-01" db="EMBL/GenBank/DDBJ databases">
        <authorList>
            <person name="Corre E."/>
            <person name="Pelletier E."/>
            <person name="Niang G."/>
            <person name="Scheremetjew M."/>
            <person name="Finn R."/>
            <person name="Kale V."/>
            <person name="Holt S."/>
            <person name="Cochrane G."/>
            <person name="Meng A."/>
            <person name="Brown T."/>
            <person name="Cohen L."/>
        </authorList>
    </citation>
    <scope>NUCLEOTIDE SEQUENCE</scope>
    <source>
        <strain evidence="13">CCMP219</strain>
    </source>
</reference>
<dbReference type="SUPFAM" id="SSF53383">
    <property type="entry name" value="PLP-dependent transferases"/>
    <property type="match status" value="1"/>
</dbReference>
<protein>
    <recommendedName>
        <fullName evidence="5">serine C-palmitoyltransferase</fullName>
        <ecNumber evidence="5">2.3.1.50</ecNumber>
    </recommendedName>
</protein>
<comment type="similarity">
    <text evidence="4 10">Belongs to the class-II pyridoxal-phosphate-dependent aminotransferase family.</text>
</comment>
<dbReference type="InterPro" id="IPR004839">
    <property type="entry name" value="Aminotransferase_I/II_large"/>
</dbReference>
<feature type="transmembrane region" description="Helical" evidence="11">
    <location>
        <begin position="12"/>
        <end position="31"/>
    </location>
</feature>
<evidence type="ECO:0000256" key="1">
    <source>
        <dbReference type="ARBA" id="ARBA00001933"/>
    </source>
</evidence>
<dbReference type="GO" id="GO:0030170">
    <property type="term" value="F:pyridoxal phosphate binding"/>
    <property type="evidence" value="ECO:0007669"/>
    <property type="project" value="InterPro"/>
</dbReference>
<keyword evidence="8" id="KW-0443">Lipid metabolism</keyword>
<keyword evidence="11" id="KW-0472">Membrane</keyword>
<evidence type="ECO:0000313" key="13">
    <source>
        <dbReference type="EMBL" id="CAD8281970.1"/>
    </source>
</evidence>
<dbReference type="GO" id="GO:0046513">
    <property type="term" value="P:ceramide biosynthetic process"/>
    <property type="evidence" value="ECO:0007669"/>
    <property type="project" value="TreeGrafter"/>
</dbReference>
<dbReference type="Gene3D" id="3.40.640.10">
    <property type="entry name" value="Type I PLP-dependent aspartate aminotransferase-like (Major domain)"/>
    <property type="match status" value="1"/>
</dbReference>